<proteinExistence type="predicted"/>
<evidence type="ECO:0000256" key="1">
    <source>
        <dbReference type="ARBA" id="ARBA00022679"/>
    </source>
</evidence>
<dbReference type="InterPro" id="IPR052203">
    <property type="entry name" value="GHMP_Kinase-Related"/>
</dbReference>
<dbReference type="AlphaFoldDB" id="A0A9W9ZJ87"/>
<dbReference type="PANTHER" id="PTHR32463">
    <property type="entry name" value="L-FUCOSE KINASE"/>
    <property type="match status" value="1"/>
</dbReference>
<comment type="caution">
    <text evidence="3">The sequence shown here is derived from an EMBL/GenBank/DDBJ whole genome shotgun (WGS) entry which is preliminary data.</text>
</comment>
<dbReference type="GO" id="GO:0050201">
    <property type="term" value="F:fucokinase activity"/>
    <property type="evidence" value="ECO:0007669"/>
    <property type="project" value="TreeGrafter"/>
</dbReference>
<name>A0A9W9ZJ87_9CNID</name>
<evidence type="ECO:0000313" key="3">
    <source>
        <dbReference type="EMBL" id="KAJ7382345.1"/>
    </source>
</evidence>
<dbReference type="OrthoDB" id="271303at2759"/>
<dbReference type="Proteomes" id="UP001163046">
    <property type="component" value="Unassembled WGS sequence"/>
</dbReference>
<protein>
    <submittedName>
        <fullName evidence="3">Uncharacterized protein</fullName>
    </submittedName>
</protein>
<dbReference type="EMBL" id="MU825927">
    <property type="protein sequence ID" value="KAJ7382345.1"/>
    <property type="molecule type" value="Genomic_DNA"/>
</dbReference>
<evidence type="ECO:0000313" key="4">
    <source>
        <dbReference type="Proteomes" id="UP001163046"/>
    </source>
</evidence>
<accession>A0A9W9ZJ87</accession>
<keyword evidence="2" id="KW-0418">Kinase</keyword>
<keyword evidence="1" id="KW-0808">Transferase</keyword>
<reference evidence="3" key="1">
    <citation type="submission" date="2023-01" db="EMBL/GenBank/DDBJ databases">
        <title>Genome assembly of the deep-sea coral Lophelia pertusa.</title>
        <authorList>
            <person name="Herrera S."/>
            <person name="Cordes E."/>
        </authorList>
    </citation>
    <scope>NUCLEOTIDE SEQUENCE</scope>
    <source>
        <strain evidence="3">USNM1676648</strain>
        <tissue evidence="3">Polyp</tissue>
    </source>
</reference>
<evidence type="ECO:0000256" key="2">
    <source>
        <dbReference type="ARBA" id="ARBA00022777"/>
    </source>
</evidence>
<dbReference type="Gene3D" id="3.30.230.10">
    <property type="match status" value="1"/>
</dbReference>
<organism evidence="3 4">
    <name type="scientific">Desmophyllum pertusum</name>
    <dbReference type="NCBI Taxonomy" id="174260"/>
    <lineage>
        <taxon>Eukaryota</taxon>
        <taxon>Metazoa</taxon>
        <taxon>Cnidaria</taxon>
        <taxon>Anthozoa</taxon>
        <taxon>Hexacorallia</taxon>
        <taxon>Scleractinia</taxon>
        <taxon>Caryophylliina</taxon>
        <taxon>Caryophylliidae</taxon>
        <taxon>Desmophyllum</taxon>
    </lineage>
</organism>
<dbReference type="GO" id="GO:0042352">
    <property type="term" value="P:GDP-L-fucose salvage"/>
    <property type="evidence" value="ECO:0007669"/>
    <property type="project" value="TreeGrafter"/>
</dbReference>
<keyword evidence="4" id="KW-1185">Reference proteome</keyword>
<dbReference type="InterPro" id="IPR014721">
    <property type="entry name" value="Ribsml_uS5_D2-typ_fold_subgr"/>
</dbReference>
<gene>
    <name evidence="3" type="ORF">OS493_035622</name>
</gene>
<dbReference type="PANTHER" id="PTHR32463:SF0">
    <property type="entry name" value="L-FUCOSE KINASE"/>
    <property type="match status" value="1"/>
</dbReference>
<sequence>MQFCFFLHELKLCSFIYSFPFLSCIQLKLPGVAARTLACIADVLGAMAGERAGLRSGPARNESWMQAFQLLDNGEISAGIKALAMERSKWLDRPHLLIRAARHYEGAEQVLRRRAVLTAREFFKTEECEPLPMGHWVIAEAPARIDLSGGWSDTPPITYEQGGAVLNVAVKLNGQKVTKAQVRKINELEIVLVIHSGEHSVRVVCSELIHLENYTQPNAQERS</sequence>